<dbReference type="GeneID" id="111012832"/>
<dbReference type="InterPro" id="IPR038584">
    <property type="entry name" value="Ribosomal_bL33_sf"/>
</dbReference>
<accession>A0A6J1CN96</accession>
<evidence type="ECO:0000256" key="4">
    <source>
        <dbReference type="ARBA" id="ARBA00035276"/>
    </source>
</evidence>
<dbReference type="PANTHER" id="PTHR15238:SF1">
    <property type="entry name" value="LARGE RIBOSOMAL SUBUNIT PROTEIN BL33M"/>
    <property type="match status" value="1"/>
</dbReference>
<dbReference type="InterPro" id="IPR011332">
    <property type="entry name" value="Ribosomal_zn-bd"/>
</dbReference>
<dbReference type="GO" id="GO:0005737">
    <property type="term" value="C:cytoplasm"/>
    <property type="evidence" value="ECO:0007669"/>
    <property type="project" value="UniProtKB-ARBA"/>
</dbReference>
<reference evidence="8" key="1">
    <citation type="submission" date="2025-08" db="UniProtKB">
        <authorList>
            <consortium name="RefSeq"/>
        </authorList>
    </citation>
    <scope>IDENTIFICATION</scope>
    <source>
        <strain evidence="8">OHB3-1</strain>
    </source>
</reference>
<dbReference type="Proteomes" id="UP000504603">
    <property type="component" value="Unplaced"/>
</dbReference>
<dbReference type="InterPro" id="IPR001705">
    <property type="entry name" value="Ribosomal_bL33"/>
</dbReference>
<sequence length="172" mass="19492">MATIIQRFRSELALSCGLRNRFLNNPASSAPPSFLTFMSLSFSASLSLSLVSNLKGRRNLRFGGLLKFSGSLSLSARERSIRRGSVICMAKRYAPNTTKRKRLSRKRGGDPGKKKKTRRKGRKRDFKIVRLSSAAGTGFFYVKQKSKNMADKIQLQKYDPLEKRHVLFTEVK</sequence>
<evidence type="ECO:0000256" key="3">
    <source>
        <dbReference type="ARBA" id="ARBA00023274"/>
    </source>
</evidence>
<dbReference type="NCBIfam" id="TIGR01023">
    <property type="entry name" value="rpmG_bact"/>
    <property type="match status" value="1"/>
</dbReference>
<dbReference type="InterPro" id="IPR018264">
    <property type="entry name" value="Ribosomal_bL33_CS"/>
</dbReference>
<evidence type="ECO:0000313" key="7">
    <source>
        <dbReference type="Proteomes" id="UP000504603"/>
    </source>
</evidence>
<keyword evidence="7" id="KW-1185">Reference proteome</keyword>
<evidence type="ECO:0000256" key="5">
    <source>
        <dbReference type="ARBA" id="ARBA00035429"/>
    </source>
</evidence>
<dbReference type="PROSITE" id="PS00582">
    <property type="entry name" value="RIBOSOMAL_L33"/>
    <property type="match status" value="1"/>
</dbReference>
<comment type="similarity">
    <text evidence="1">Belongs to the bacterial ribosomal protein bL33 family.</text>
</comment>
<proteinExistence type="inferred from homology"/>
<keyword evidence="2" id="KW-0689">Ribosomal protein</keyword>
<keyword evidence="3" id="KW-0687">Ribonucleoprotein</keyword>
<dbReference type="GO" id="GO:0003735">
    <property type="term" value="F:structural constituent of ribosome"/>
    <property type="evidence" value="ECO:0007669"/>
    <property type="project" value="InterPro"/>
</dbReference>
<feature type="compositionally biased region" description="Basic residues" evidence="6">
    <location>
        <begin position="113"/>
        <end position="124"/>
    </location>
</feature>
<evidence type="ECO:0000256" key="2">
    <source>
        <dbReference type="ARBA" id="ARBA00022980"/>
    </source>
</evidence>
<dbReference type="OrthoDB" id="275534at2759"/>
<dbReference type="KEGG" id="mcha:111012832"/>
<dbReference type="AlphaFoldDB" id="A0A6J1CN96"/>
<dbReference type="GO" id="GO:0006412">
    <property type="term" value="P:translation"/>
    <property type="evidence" value="ECO:0007669"/>
    <property type="project" value="InterPro"/>
</dbReference>
<evidence type="ECO:0000256" key="1">
    <source>
        <dbReference type="ARBA" id="ARBA00007596"/>
    </source>
</evidence>
<dbReference type="Pfam" id="PF00471">
    <property type="entry name" value="Ribosomal_L33"/>
    <property type="match status" value="1"/>
</dbReference>
<dbReference type="Gene3D" id="2.20.28.120">
    <property type="entry name" value="Ribosomal protein L33"/>
    <property type="match status" value="1"/>
</dbReference>
<organism evidence="7 8">
    <name type="scientific">Momordica charantia</name>
    <name type="common">Bitter gourd</name>
    <name type="synonym">Balsam pear</name>
    <dbReference type="NCBI Taxonomy" id="3673"/>
    <lineage>
        <taxon>Eukaryota</taxon>
        <taxon>Viridiplantae</taxon>
        <taxon>Streptophyta</taxon>
        <taxon>Embryophyta</taxon>
        <taxon>Tracheophyta</taxon>
        <taxon>Spermatophyta</taxon>
        <taxon>Magnoliopsida</taxon>
        <taxon>eudicotyledons</taxon>
        <taxon>Gunneridae</taxon>
        <taxon>Pentapetalae</taxon>
        <taxon>rosids</taxon>
        <taxon>fabids</taxon>
        <taxon>Cucurbitales</taxon>
        <taxon>Cucurbitaceae</taxon>
        <taxon>Momordiceae</taxon>
        <taxon>Momordica</taxon>
    </lineage>
</organism>
<evidence type="ECO:0000313" key="8">
    <source>
        <dbReference type="RefSeq" id="XP_022142796.1"/>
    </source>
</evidence>
<dbReference type="GO" id="GO:0015934">
    <property type="term" value="C:large ribosomal subunit"/>
    <property type="evidence" value="ECO:0007669"/>
    <property type="project" value="TreeGrafter"/>
</dbReference>
<protein>
    <recommendedName>
        <fullName evidence="4">Large ribosomal subunit protein bL33c</fullName>
    </recommendedName>
    <alternativeName>
        <fullName evidence="5">50S ribosomal protein L33, chloroplastic</fullName>
    </alternativeName>
</protein>
<feature type="region of interest" description="Disordered" evidence="6">
    <location>
        <begin position="96"/>
        <end position="124"/>
    </location>
</feature>
<dbReference type="RefSeq" id="XP_022142796.1">
    <property type="nucleotide sequence ID" value="XM_022287104.1"/>
</dbReference>
<dbReference type="SUPFAM" id="SSF57829">
    <property type="entry name" value="Zn-binding ribosomal proteins"/>
    <property type="match status" value="1"/>
</dbReference>
<gene>
    <name evidence="8" type="primary">LOC111012832</name>
</gene>
<evidence type="ECO:0000256" key="6">
    <source>
        <dbReference type="SAM" id="MobiDB-lite"/>
    </source>
</evidence>
<name>A0A6J1CN96_MOMCH</name>
<dbReference type="PANTHER" id="PTHR15238">
    <property type="entry name" value="54S RIBOSOMAL PROTEIN L39, MITOCHONDRIAL"/>
    <property type="match status" value="1"/>
</dbReference>